<proteinExistence type="predicted"/>
<comment type="subcellular location">
    <subcellularLocation>
        <location evidence="1">Cell membrane</location>
        <topology evidence="1">Multi-pass membrane protein</topology>
    </subcellularLocation>
</comment>
<evidence type="ECO:0000256" key="7">
    <source>
        <dbReference type="SAM" id="Phobius"/>
    </source>
</evidence>
<dbReference type="InterPro" id="IPR005171">
    <property type="entry name" value="Cyt_c_oxidase_su4_prok"/>
</dbReference>
<evidence type="ECO:0000256" key="3">
    <source>
        <dbReference type="ARBA" id="ARBA00022692"/>
    </source>
</evidence>
<keyword evidence="3 7" id="KW-0812">Transmembrane</keyword>
<feature type="transmembrane region" description="Helical" evidence="7">
    <location>
        <begin position="33"/>
        <end position="52"/>
    </location>
</feature>
<evidence type="ECO:0000256" key="4">
    <source>
        <dbReference type="ARBA" id="ARBA00022989"/>
    </source>
</evidence>
<dbReference type="GO" id="GO:0005886">
    <property type="term" value="C:plasma membrane"/>
    <property type="evidence" value="ECO:0007669"/>
    <property type="project" value="UniProtKB-SubCell"/>
</dbReference>
<name>A0A285TDK6_9PROT</name>
<keyword evidence="5 7" id="KW-0472">Membrane</keyword>
<feature type="region of interest" description="Disordered" evidence="6">
    <location>
        <begin position="1"/>
        <end position="26"/>
    </location>
</feature>
<protein>
    <submittedName>
        <fullName evidence="8">Cytochrome C oxidase subunit IV</fullName>
    </submittedName>
</protein>
<dbReference type="Pfam" id="PF03626">
    <property type="entry name" value="COX4_pro"/>
    <property type="match status" value="1"/>
</dbReference>
<reference evidence="8 9" key="1">
    <citation type="submission" date="2017-08" db="EMBL/GenBank/DDBJ databases">
        <authorList>
            <person name="de Groot N.N."/>
        </authorList>
    </citation>
    <scope>NUCLEOTIDE SEQUENCE [LARGE SCALE GENOMIC DNA]</scope>
    <source>
        <strain evidence="8 9">USBA 78</strain>
    </source>
</reference>
<gene>
    <name evidence="8" type="ORF">SAMN05428964_10323</name>
</gene>
<keyword evidence="4 7" id="KW-1133">Transmembrane helix</keyword>
<evidence type="ECO:0000313" key="9">
    <source>
        <dbReference type="Proteomes" id="UP000219068"/>
    </source>
</evidence>
<sequence>MDRHLPVATETDDISASSTMPSDGHGLSSRTAIFVWLLASGTTVMSMVLALIGDDRAGAMLGIVSAMTIMMVGSLKAWLILRYYLGLGPSAGGWRGLFIAFLIVIFAGVLAAQAVMILMNR</sequence>
<dbReference type="AlphaFoldDB" id="A0A285TDK6"/>
<evidence type="ECO:0000256" key="1">
    <source>
        <dbReference type="ARBA" id="ARBA00004651"/>
    </source>
</evidence>
<dbReference type="Proteomes" id="UP000219068">
    <property type="component" value="Unassembled WGS sequence"/>
</dbReference>
<evidence type="ECO:0000256" key="5">
    <source>
        <dbReference type="ARBA" id="ARBA00023136"/>
    </source>
</evidence>
<dbReference type="RefSeq" id="WP_097051940.1">
    <property type="nucleotide sequence ID" value="NZ_OBMM01000003.1"/>
</dbReference>
<dbReference type="EMBL" id="OBMM01000003">
    <property type="protein sequence ID" value="SOC20209.1"/>
    <property type="molecule type" value="Genomic_DNA"/>
</dbReference>
<keyword evidence="2" id="KW-1003">Cell membrane</keyword>
<feature type="transmembrane region" description="Helical" evidence="7">
    <location>
        <begin position="59"/>
        <end position="85"/>
    </location>
</feature>
<evidence type="ECO:0000256" key="6">
    <source>
        <dbReference type="SAM" id="MobiDB-lite"/>
    </source>
</evidence>
<accession>A0A285TDK6</accession>
<evidence type="ECO:0000256" key="2">
    <source>
        <dbReference type="ARBA" id="ARBA00022475"/>
    </source>
</evidence>
<organism evidence="8 9">
    <name type="scientific">Thalassospira xiamenensis</name>
    <dbReference type="NCBI Taxonomy" id="220697"/>
    <lineage>
        <taxon>Bacteria</taxon>
        <taxon>Pseudomonadati</taxon>
        <taxon>Pseudomonadota</taxon>
        <taxon>Alphaproteobacteria</taxon>
        <taxon>Rhodospirillales</taxon>
        <taxon>Thalassospiraceae</taxon>
        <taxon>Thalassospira</taxon>
    </lineage>
</organism>
<feature type="transmembrane region" description="Helical" evidence="7">
    <location>
        <begin position="97"/>
        <end position="119"/>
    </location>
</feature>
<evidence type="ECO:0000313" key="8">
    <source>
        <dbReference type="EMBL" id="SOC20209.1"/>
    </source>
</evidence>